<accession>A0A1S9DPV2</accession>
<gene>
    <name evidence="1" type="ORF">OAory_01075780</name>
</gene>
<evidence type="ECO:0000313" key="2">
    <source>
        <dbReference type="Proteomes" id="UP000190312"/>
    </source>
</evidence>
<dbReference type="AlphaFoldDB" id="A0A1S9DPV2"/>
<organism evidence="1 2">
    <name type="scientific">Aspergillus oryzae</name>
    <name type="common">Yellow koji mold</name>
    <dbReference type="NCBI Taxonomy" id="5062"/>
    <lineage>
        <taxon>Eukaryota</taxon>
        <taxon>Fungi</taxon>
        <taxon>Dikarya</taxon>
        <taxon>Ascomycota</taxon>
        <taxon>Pezizomycotina</taxon>
        <taxon>Eurotiomycetes</taxon>
        <taxon>Eurotiomycetidae</taxon>
        <taxon>Eurotiales</taxon>
        <taxon>Aspergillaceae</taxon>
        <taxon>Aspergillus</taxon>
        <taxon>Aspergillus subgen. Circumdati</taxon>
    </lineage>
</organism>
<dbReference type="PANTHER" id="PTHR35394">
    <property type="entry name" value="DUF3176 DOMAIN-CONTAINING PROTEIN"/>
    <property type="match status" value="1"/>
</dbReference>
<name>A0A1S9DPV2_ASPOZ</name>
<dbReference type="OrthoDB" id="5376804at2759"/>
<proteinExistence type="predicted"/>
<dbReference type="Pfam" id="PF11374">
    <property type="entry name" value="DUF3176"/>
    <property type="match status" value="1"/>
</dbReference>
<dbReference type="EMBL" id="MKZY01000003">
    <property type="protein sequence ID" value="OOO11108.1"/>
    <property type="molecule type" value="Genomic_DNA"/>
</dbReference>
<comment type="caution">
    <text evidence="1">The sequence shown here is derived from an EMBL/GenBank/DDBJ whole genome shotgun (WGS) entry which is preliminary data.</text>
</comment>
<dbReference type="InterPro" id="IPR021514">
    <property type="entry name" value="DUF3176"/>
</dbReference>
<protein>
    <submittedName>
        <fullName evidence="1">Uncharacterized protein</fullName>
    </submittedName>
</protein>
<dbReference type="VEuPathDB" id="FungiDB:AO090010000179"/>
<evidence type="ECO:0000313" key="1">
    <source>
        <dbReference type="EMBL" id="OOO11108.1"/>
    </source>
</evidence>
<sequence>MTITKAALLVPITACLGQLKWNLYRRSAPLEYMQAIDEASRGSWCSFQILYRVNVGAKTGALTFFGAFLTLSALAVDPLAQQILTFPSQLTRASNETAFIQYAQNYSSGIAYYYDGSRAAIGLSPVLPRAIMSGLSLSNFSLQLECCGGSCSYPRFVSLGICSQCKDITEQMVQECQGDALELDGTFWVQSGPSMNCTYTAPYGFNFALHPQDISQLVSLDRMGSMAKLFIFSYREHS</sequence>
<reference evidence="1 2" key="1">
    <citation type="submission" date="2016-10" db="EMBL/GenBank/DDBJ databases">
        <title>Genome sequencing of Aspergillus oryzae BCC7051.</title>
        <authorList>
            <person name="Thammarongtham C."/>
            <person name="Vorapreeda T."/>
            <person name="Nookaew I."/>
            <person name="Srisuk T."/>
            <person name="Land M."/>
            <person name="Jeennor S."/>
            <person name="Laoteng K."/>
        </authorList>
    </citation>
    <scope>NUCLEOTIDE SEQUENCE [LARGE SCALE GENOMIC DNA]</scope>
    <source>
        <strain evidence="1 2">BCC7051</strain>
    </source>
</reference>
<dbReference type="PANTHER" id="PTHR35394:SF5">
    <property type="entry name" value="DUF3176 DOMAIN-CONTAINING PROTEIN"/>
    <property type="match status" value="1"/>
</dbReference>
<dbReference type="Proteomes" id="UP000190312">
    <property type="component" value="Unassembled WGS sequence"/>
</dbReference>